<dbReference type="Gene3D" id="3.40.50.1820">
    <property type="entry name" value="alpha/beta hydrolase"/>
    <property type="match status" value="1"/>
</dbReference>
<evidence type="ECO:0000256" key="6">
    <source>
        <dbReference type="ARBA" id="ARBA00023180"/>
    </source>
</evidence>
<dbReference type="GO" id="GO:0006508">
    <property type="term" value="P:proteolysis"/>
    <property type="evidence" value="ECO:0007669"/>
    <property type="project" value="UniProtKB-KW"/>
</dbReference>
<dbReference type="EMBL" id="CP069028">
    <property type="protein sequence ID" value="QRC96510.1"/>
    <property type="molecule type" value="Genomic_DNA"/>
</dbReference>
<dbReference type="InterPro" id="IPR029058">
    <property type="entry name" value="AB_hydrolase_fold"/>
</dbReference>
<dbReference type="VEuPathDB" id="FungiDB:JI435_014250"/>
<name>A0A7U2HYE4_PHANO</name>
<dbReference type="SUPFAM" id="SSF53474">
    <property type="entry name" value="alpha/beta-Hydrolases"/>
    <property type="match status" value="1"/>
</dbReference>
<dbReference type="PRINTS" id="PR00724">
    <property type="entry name" value="CRBOXYPTASEC"/>
</dbReference>
<protein>
    <recommendedName>
        <fullName evidence="10">Carboxypeptidase</fullName>
    </recommendedName>
</protein>
<keyword evidence="3" id="KW-0645">Protease</keyword>
<proteinExistence type="inferred from homology"/>
<evidence type="ECO:0000256" key="5">
    <source>
        <dbReference type="ARBA" id="ARBA00022801"/>
    </source>
</evidence>
<dbReference type="InterPro" id="IPR033124">
    <property type="entry name" value="Ser_caboxypep_his_AS"/>
</dbReference>
<keyword evidence="6" id="KW-0325">Glycoprotein</keyword>
<keyword evidence="9" id="KW-1185">Reference proteome</keyword>
<dbReference type="PANTHER" id="PTHR11802">
    <property type="entry name" value="SERINE PROTEASE FAMILY S10 SERINE CARBOXYPEPTIDASE"/>
    <property type="match status" value="1"/>
</dbReference>
<keyword evidence="5" id="KW-0378">Hydrolase</keyword>
<feature type="signal peptide" evidence="7">
    <location>
        <begin position="1"/>
        <end position="19"/>
    </location>
</feature>
<organism evidence="8 9">
    <name type="scientific">Phaeosphaeria nodorum (strain SN15 / ATCC MYA-4574 / FGSC 10173)</name>
    <name type="common">Glume blotch fungus</name>
    <name type="synonym">Parastagonospora nodorum</name>
    <dbReference type="NCBI Taxonomy" id="321614"/>
    <lineage>
        <taxon>Eukaryota</taxon>
        <taxon>Fungi</taxon>
        <taxon>Dikarya</taxon>
        <taxon>Ascomycota</taxon>
        <taxon>Pezizomycotina</taxon>
        <taxon>Dothideomycetes</taxon>
        <taxon>Pleosporomycetidae</taxon>
        <taxon>Pleosporales</taxon>
        <taxon>Pleosporineae</taxon>
        <taxon>Phaeosphaeriaceae</taxon>
        <taxon>Parastagonospora</taxon>
    </lineage>
</organism>
<feature type="chain" id="PRO_5030666316" description="Carboxypeptidase" evidence="7">
    <location>
        <begin position="20"/>
        <end position="609"/>
    </location>
</feature>
<keyword evidence="4 7" id="KW-0732">Signal</keyword>
<sequence length="609" mass="66167">MLSFTALWVVCSITVVAWAASFPPTPEGVTTLQSSKFPGVSISFKETSICETTEGVKGYSGYVNLPPSHAADRQFPAHIFFWFFQAREDHQSAPLTTWFSGGPGVPSTSAALGEHGPCSVLENSKTTELNPWSWTNKVNMLYIDQPVQVGYSYDKLVNGTLDEVASPFQYKPANFSQTGVPETNLTFLTGTFPSGSFANAPNTTMAAAPYIWEFMQAWMQEFPLYKSIDNHFSIWAQSYGGHYGPIFADYFEQQNDRLANGSASGNEVQLHIDTVGLINACIDIDVQIDAYAEYANNNTYGKKLITQEQYDLAVRSSPTCKNMTATCRTLAAEKDPNGAGNQGDVNAACKAAFDYCFKNMHDFYGQTGPDKFDIAAPAIGQVFPPKWAAGYLNDAETQRALGVPLNWTGTAVPVAVGFDRSGDFVIGEGLGKLGSLLDRGVKVALLYGDRDFQCNWYGGEAISTAIKSRVSSQFKKAGYASIETNASYVGGFVRQVGNLSFSRVFSAGHSIPFYQPETAYQIFNRVMFNQDVATGQQPSSSEYSTSGSSSAWTPSRLPSVNEIGIQQCYLWDVLETCTPAQAAVLLSGNAIVEDYILVGVKNGTTNAAM</sequence>
<evidence type="ECO:0000256" key="3">
    <source>
        <dbReference type="ARBA" id="ARBA00022670"/>
    </source>
</evidence>
<dbReference type="AlphaFoldDB" id="A0A7U2HYE4"/>
<evidence type="ECO:0000313" key="9">
    <source>
        <dbReference type="Proteomes" id="UP000663193"/>
    </source>
</evidence>
<dbReference type="GO" id="GO:0004185">
    <property type="term" value="F:serine-type carboxypeptidase activity"/>
    <property type="evidence" value="ECO:0007669"/>
    <property type="project" value="InterPro"/>
</dbReference>
<dbReference type="InterPro" id="IPR001563">
    <property type="entry name" value="Peptidase_S10"/>
</dbReference>
<dbReference type="Pfam" id="PF00450">
    <property type="entry name" value="Peptidase_S10"/>
    <property type="match status" value="1"/>
</dbReference>
<evidence type="ECO:0008006" key="10">
    <source>
        <dbReference type="Google" id="ProtNLM"/>
    </source>
</evidence>
<keyword evidence="2" id="KW-0121">Carboxypeptidase</keyword>
<dbReference type="Proteomes" id="UP000663193">
    <property type="component" value="Chromosome 6"/>
</dbReference>
<evidence type="ECO:0000256" key="1">
    <source>
        <dbReference type="ARBA" id="ARBA00009431"/>
    </source>
</evidence>
<dbReference type="PANTHER" id="PTHR11802:SF189">
    <property type="entry name" value="CARBOXYPEPTIDASE"/>
    <property type="match status" value="1"/>
</dbReference>
<dbReference type="PROSITE" id="PS00560">
    <property type="entry name" value="CARBOXYPEPT_SER_HIS"/>
    <property type="match status" value="1"/>
</dbReference>
<dbReference type="OrthoDB" id="443318at2759"/>
<comment type="similarity">
    <text evidence="1">Belongs to the peptidase S10 family.</text>
</comment>
<gene>
    <name evidence="8" type="ORF">JI435_014250</name>
</gene>
<evidence type="ECO:0000256" key="7">
    <source>
        <dbReference type="SAM" id="SignalP"/>
    </source>
</evidence>
<evidence type="ECO:0000313" key="8">
    <source>
        <dbReference type="EMBL" id="QRC96510.1"/>
    </source>
</evidence>
<reference evidence="9" key="1">
    <citation type="journal article" date="2021" name="BMC Genomics">
        <title>Chromosome-level genome assembly and manually-curated proteome of model necrotroph Parastagonospora nodorum Sn15 reveals a genome-wide trove of candidate effector homologs, and redundancy of virulence-related functions within an accessory chromosome.</title>
        <authorList>
            <person name="Bertazzoni S."/>
            <person name="Jones D.A.B."/>
            <person name="Phan H.T."/>
            <person name="Tan K.-C."/>
            <person name="Hane J.K."/>
        </authorList>
    </citation>
    <scope>NUCLEOTIDE SEQUENCE [LARGE SCALE GENOMIC DNA]</scope>
    <source>
        <strain evidence="9">SN15 / ATCC MYA-4574 / FGSC 10173)</strain>
    </source>
</reference>
<accession>A0A7U2HYE4</accession>
<evidence type="ECO:0000256" key="2">
    <source>
        <dbReference type="ARBA" id="ARBA00022645"/>
    </source>
</evidence>
<evidence type="ECO:0000256" key="4">
    <source>
        <dbReference type="ARBA" id="ARBA00022729"/>
    </source>
</evidence>